<accession>A0A419ETR4</accession>
<sequence>MSEQKIDANWLIGDVLKDYPQTLPVLKKYFGEGCFTCPGARLETIAFGATMHGFDADAVVTELNECLAEASSRT</sequence>
<dbReference type="PANTHER" id="PTHR39341">
    <property type="entry name" value="BSL7085 PROTEIN"/>
    <property type="match status" value="1"/>
</dbReference>
<evidence type="ECO:0000259" key="1">
    <source>
        <dbReference type="Pfam" id="PF08984"/>
    </source>
</evidence>
<organism evidence="2 3">
    <name type="scientific">Candidatus Abyssobacteria bacterium SURF_17</name>
    <dbReference type="NCBI Taxonomy" id="2093361"/>
    <lineage>
        <taxon>Bacteria</taxon>
        <taxon>Pseudomonadati</taxon>
        <taxon>Candidatus Hydrogenedentota</taxon>
        <taxon>Candidatus Abyssobacteria</taxon>
    </lineage>
</organism>
<dbReference type="InterPro" id="IPR015077">
    <property type="entry name" value="DUF1858"/>
</dbReference>
<dbReference type="SUPFAM" id="SSF140683">
    <property type="entry name" value="SP0561-like"/>
    <property type="match status" value="1"/>
</dbReference>
<dbReference type="AlphaFoldDB" id="A0A419ETR4"/>
<gene>
    <name evidence="2" type="ORF">C4532_14790</name>
</gene>
<dbReference type="Gene3D" id="1.10.3910.10">
    <property type="entry name" value="SP0561-like"/>
    <property type="match status" value="1"/>
</dbReference>
<dbReference type="NCBIfam" id="TIGR03980">
    <property type="entry name" value="prismane_assoc"/>
    <property type="match status" value="1"/>
</dbReference>
<proteinExistence type="predicted"/>
<dbReference type="Pfam" id="PF08984">
    <property type="entry name" value="DUF1858"/>
    <property type="match status" value="1"/>
</dbReference>
<dbReference type="InterPro" id="IPR038062">
    <property type="entry name" value="ScdA-like_N_sf"/>
</dbReference>
<comment type="caution">
    <text evidence="2">The sequence shown here is derived from an EMBL/GenBank/DDBJ whole genome shotgun (WGS) entry which is preliminary data.</text>
</comment>
<protein>
    <submittedName>
        <fullName evidence="2">DUF1858 domain-containing protein</fullName>
    </submittedName>
</protein>
<dbReference type="EMBL" id="QZKI01000105">
    <property type="protein sequence ID" value="RJP67365.1"/>
    <property type="molecule type" value="Genomic_DNA"/>
</dbReference>
<dbReference type="PANTHER" id="PTHR39341:SF1">
    <property type="entry name" value="DUF1858 DOMAIN-CONTAINING PROTEIN"/>
    <property type="match status" value="1"/>
</dbReference>
<evidence type="ECO:0000313" key="3">
    <source>
        <dbReference type="Proteomes" id="UP000285961"/>
    </source>
</evidence>
<dbReference type="Proteomes" id="UP000285961">
    <property type="component" value="Unassembled WGS sequence"/>
</dbReference>
<dbReference type="InterPro" id="IPR023883">
    <property type="entry name" value="CHP03980_redox-disulphide"/>
</dbReference>
<feature type="domain" description="DUF1858" evidence="1">
    <location>
        <begin position="6"/>
        <end position="59"/>
    </location>
</feature>
<name>A0A419ETR4_9BACT</name>
<evidence type="ECO:0000313" key="2">
    <source>
        <dbReference type="EMBL" id="RJP67365.1"/>
    </source>
</evidence>
<reference evidence="2 3" key="1">
    <citation type="journal article" date="2017" name="ISME J.">
        <title>Energy and carbon metabolisms in a deep terrestrial subsurface fluid microbial community.</title>
        <authorList>
            <person name="Momper L."/>
            <person name="Jungbluth S.P."/>
            <person name="Lee M.D."/>
            <person name="Amend J.P."/>
        </authorList>
    </citation>
    <scope>NUCLEOTIDE SEQUENCE [LARGE SCALE GENOMIC DNA]</scope>
    <source>
        <strain evidence="2">SURF_17</strain>
    </source>
</reference>